<dbReference type="RefSeq" id="WP_013569233.1">
    <property type="nucleotide sequence ID" value="NC_014963.1"/>
</dbReference>
<dbReference type="AlphaFoldDB" id="E8V2M5"/>
<dbReference type="InterPro" id="IPR039426">
    <property type="entry name" value="TonB-dep_rcpt-like"/>
</dbReference>
<evidence type="ECO:0000256" key="1">
    <source>
        <dbReference type="ARBA" id="ARBA00004571"/>
    </source>
</evidence>
<dbReference type="Pfam" id="PF25183">
    <property type="entry name" value="OMP_b-brl_4"/>
    <property type="match status" value="1"/>
</dbReference>
<name>E8V2M5_TERSS</name>
<keyword evidence="9" id="KW-1185">Reference proteome</keyword>
<dbReference type="STRING" id="401053.AciPR4_2726"/>
<dbReference type="PANTHER" id="PTHR30069:SF46">
    <property type="entry name" value="OAR PROTEIN"/>
    <property type="match status" value="1"/>
</dbReference>
<dbReference type="GO" id="GO:0009279">
    <property type="term" value="C:cell outer membrane"/>
    <property type="evidence" value="ECO:0007669"/>
    <property type="project" value="UniProtKB-SubCell"/>
</dbReference>
<keyword evidence="2" id="KW-0813">Transport</keyword>
<keyword evidence="5" id="KW-0472">Membrane</keyword>
<organism evidence="8 9">
    <name type="scientific">Terriglobus saanensis (strain ATCC BAA-1853 / DSM 23119 / SP1PR4)</name>
    <dbReference type="NCBI Taxonomy" id="401053"/>
    <lineage>
        <taxon>Bacteria</taxon>
        <taxon>Pseudomonadati</taxon>
        <taxon>Acidobacteriota</taxon>
        <taxon>Terriglobia</taxon>
        <taxon>Terriglobales</taxon>
        <taxon>Acidobacteriaceae</taxon>
        <taxon>Terriglobus</taxon>
    </lineage>
</organism>
<dbReference type="Proteomes" id="UP000006844">
    <property type="component" value="Chromosome"/>
</dbReference>
<evidence type="ECO:0000256" key="6">
    <source>
        <dbReference type="ARBA" id="ARBA00023237"/>
    </source>
</evidence>
<dbReference type="SUPFAM" id="SSF49464">
    <property type="entry name" value="Carboxypeptidase regulatory domain-like"/>
    <property type="match status" value="1"/>
</dbReference>
<dbReference type="GO" id="GO:0015344">
    <property type="term" value="F:siderophore uptake transmembrane transporter activity"/>
    <property type="evidence" value="ECO:0007669"/>
    <property type="project" value="TreeGrafter"/>
</dbReference>
<evidence type="ECO:0000256" key="4">
    <source>
        <dbReference type="ARBA" id="ARBA00022692"/>
    </source>
</evidence>
<keyword evidence="4" id="KW-0812">Transmembrane</keyword>
<proteinExistence type="predicted"/>
<keyword evidence="6" id="KW-0998">Cell outer membrane</keyword>
<dbReference type="KEGG" id="tsa:AciPR4_2726"/>
<reference evidence="8 9" key="1">
    <citation type="journal article" date="2012" name="Stand. Genomic Sci.">
        <title>Complete genome sequence of Terriglobus saanensis type strain SP1PR4(T), an Acidobacteria from tundra soil.</title>
        <authorList>
            <person name="Rawat S.R."/>
            <person name="Mannisto M.K."/>
            <person name="Starovoytov V."/>
            <person name="Goodwin L."/>
            <person name="Nolan M."/>
            <person name="Hauser L."/>
            <person name="Land M."/>
            <person name="Davenport K.W."/>
            <person name="Woyke T."/>
            <person name="Haggblom M.M."/>
        </authorList>
    </citation>
    <scope>NUCLEOTIDE SEQUENCE</scope>
    <source>
        <strain evidence="9">ATCC BAA-1853 / DSM 23119 / SP1PR4</strain>
    </source>
</reference>
<evidence type="ECO:0000313" key="9">
    <source>
        <dbReference type="Proteomes" id="UP000006844"/>
    </source>
</evidence>
<dbReference type="Pfam" id="PF13620">
    <property type="entry name" value="CarboxypepD_reg"/>
    <property type="match status" value="1"/>
</dbReference>
<evidence type="ECO:0000256" key="5">
    <source>
        <dbReference type="ARBA" id="ARBA00023136"/>
    </source>
</evidence>
<dbReference type="SUPFAM" id="SSF56935">
    <property type="entry name" value="Porins"/>
    <property type="match status" value="1"/>
</dbReference>
<dbReference type="InterPro" id="IPR057601">
    <property type="entry name" value="Oar-like_b-barrel"/>
</dbReference>
<dbReference type="HOGENOM" id="CLU_006298_0_0_0"/>
<protein>
    <recommendedName>
        <fullName evidence="7">TonB-dependent transporter Oar-like beta-barrel domain-containing protein</fullName>
    </recommendedName>
</protein>
<dbReference type="GO" id="GO:0044718">
    <property type="term" value="P:siderophore transmembrane transport"/>
    <property type="evidence" value="ECO:0007669"/>
    <property type="project" value="TreeGrafter"/>
</dbReference>
<dbReference type="InterPro" id="IPR036942">
    <property type="entry name" value="Beta-barrel_TonB_sf"/>
</dbReference>
<evidence type="ECO:0000259" key="7">
    <source>
        <dbReference type="Pfam" id="PF25183"/>
    </source>
</evidence>
<keyword evidence="3" id="KW-1134">Transmembrane beta strand</keyword>
<dbReference type="EMBL" id="CP002467">
    <property type="protein sequence ID" value="ADV83500.1"/>
    <property type="molecule type" value="Genomic_DNA"/>
</dbReference>
<dbReference type="OrthoDB" id="97893at2"/>
<comment type="subcellular location">
    <subcellularLocation>
        <location evidence="1">Cell outer membrane</location>
        <topology evidence="1">Multi-pass membrane protein</topology>
    </subcellularLocation>
</comment>
<evidence type="ECO:0000313" key="8">
    <source>
        <dbReference type="EMBL" id="ADV83500.1"/>
    </source>
</evidence>
<sequence>MKRLFVRSGLIRIRACTLTLLLVLGLFSGRTLLSQVLYGSISGTVQDASGAAIPNATVIFTNPGTGQVITLKTDDAGHYLRPDFQQGTYNMNVTVAGFKAYTKNGISVSAGGVLREDVPLQVGGSDESVVVSAQALGLQTDKADLHTELTASDLTDLPVGHYRSFQSLINLVPGATPGVLANSLQTSPERSQDVNVNGVNTNNNDTRVDGLQSIYLWLPDHAAYIPPAESIQTVNMSTNNFDAESGMAGGIVTNVITKSGTNAWHGSAFAMNSNSAVAARNFFNRSKQAFTNINIDGVTIGGPIKHDKIFFFQSWEGTRERQGTTAVMTVPTADQRAGNFSAYSSPLYDPQTGNADGTGRSRLSSAGVNNVIPTARLNPFALKIQSLIPLPNGAGTSNNYTNSGSQSLTRDNYDTKVNYNVSDRTSLWAKYSLMRATTGCPPGLGDAGGVPLCSGYIGVSDGVTQVADLGFTKVITPNLSWDGTLGYIRLGNNVYGFGYGQSIPITQLGIPGTNGGNGSILNSGAPQFIISGYSQYGGDTDTRPYLYHQDTYAIAQNVGWSHTKHYFRFGFEVIRHHMNFYEPDGGGNGGPQGQFNFVGGITGLNGGPATTQYNSYAAFLLGLPQSDKETLQFANFTTYNYEWAGYAQDRWQVTPSLTLSIGVRYELYPMMTRSGRGGIEEFNPATNQVALGGVGGNPKGLGISTNHTLFVPRVGFAQKLDDKTVLRGGYGISIDPLPLARPLRGFYPLTVSSTFTSANSYTALNSLSSGIPAIATPDFTQPNLTVPGTAQERYIDGNSIKRGYVESWNLVLQRQLPWNLFSTIAYVGTQTIHSFVDIDVNAGVPGGGTAGQPLNTAALKRTAITWAWNGRYNANYHGLQASIEKRAAKGLTIKGAYTYSKAMNFTDNDGWAQLAFNTPSQIPKNYARAGYDIPHNLQLASTYSLPFGRGQRFATSGISSALFGGWQANGIFSAVSGRPFTVTASTTSLNAPDNTQTADLIKPIVRYGTSGPGEYLYDPSSFAAVTTARFGTSSRNALRSSRQVDFDAGLFRTFPLYERLTMTFRAEAFNLTNTPHFSAPNANVSNSGFMTTTAAAQDQRNLRFGLSANW</sequence>
<dbReference type="InterPro" id="IPR008969">
    <property type="entry name" value="CarboxyPept-like_regulatory"/>
</dbReference>
<evidence type="ECO:0000256" key="2">
    <source>
        <dbReference type="ARBA" id="ARBA00022448"/>
    </source>
</evidence>
<evidence type="ECO:0000256" key="3">
    <source>
        <dbReference type="ARBA" id="ARBA00022452"/>
    </source>
</evidence>
<gene>
    <name evidence="8" type="ordered locus">AciPR4_2726</name>
</gene>
<dbReference type="PANTHER" id="PTHR30069">
    <property type="entry name" value="TONB-DEPENDENT OUTER MEMBRANE RECEPTOR"/>
    <property type="match status" value="1"/>
</dbReference>
<dbReference type="Gene3D" id="2.40.170.20">
    <property type="entry name" value="TonB-dependent receptor, beta-barrel domain"/>
    <property type="match status" value="1"/>
</dbReference>
<accession>E8V2M5</accession>
<dbReference type="eggNOG" id="COG4932">
    <property type="taxonomic scope" value="Bacteria"/>
</dbReference>
<feature type="domain" description="TonB-dependent transporter Oar-like beta-barrel" evidence="7">
    <location>
        <begin position="256"/>
        <end position="1102"/>
    </location>
</feature>
<dbReference type="Gene3D" id="2.60.40.1120">
    <property type="entry name" value="Carboxypeptidase-like, regulatory domain"/>
    <property type="match status" value="1"/>
</dbReference>